<dbReference type="SUPFAM" id="SSF50630">
    <property type="entry name" value="Acid proteases"/>
    <property type="match status" value="1"/>
</dbReference>
<protein>
    <submittedName>
        <fullName evidence="2">Uncharacterized protein</fullName>
    </submittedName>
</protein>
<accession>A0A151QNC3</accession>
<dbReference type="AlphaFoldDB" id="A0A151QNC3"/>
<keyword evidence="3" id="KW-1185">Reference proteome</keyword>
<dbReference type="Gramene" id="C.cajan_42508.t">
    <property type="protein sequence ID" value="C.cajan_42508.t.cds1"/>
    <property type="gene ID" value="C.cajan_42508"/>
</dbReference>
<dbReference type="GO" id="GO:0006508">
    <property type="term" value="P:proteolysis"/>
    <property type="evidence" value="ECO:0007669"/>
    <property type="project" value="InterPro"/>
</dbReference>
<dbReference type="InterPro" id="IPR001969">
    <property type="entry name" value="Aspartic_peptidase_AS"/>
</dbReference>
<evidence type="ECO:0000313" key="3">
    <source>
        <dbReference type="Proteomes" id="UP000075243"/>
    </source>
</evidence>
<dbReference type="GO" id="GO:0004190">
    <property type="term" value="F:aspartic-type endopeptidase activity"/>
    <property type="evidence" value="ECO:0007669"/>
    <property type="project" value="InterPro"/>
</dbReference>
<gene>
    <name evidence="2" type="ORF">KK1_047758</name>
</gene>
<evidence type="ECO:0000313" key="2">
    <source>
        <dbReference type="EMBL" id="KYP31764.1"/>
    </source>
</evidence>
<dbReference type="OMA" id="TANSEMG"/>
<feature type="region of interest" description="Disordered" evidence="1">
    <location>
        <begin position="1"/>
        <end position="42"/>
    </location>
</feature>
<dbReference type="Proteomes" id="UP000075243">
    <property type="component" value="Unassembled WGS sequence"/>
</dbReference>
<dbReference type="InterPro" id="IPR021109">
    <property type="entry name" value="Peptidase_aspartic_dom_sf"/>
</dbReference>
<reference evidence="2" key="1">
    <citation type="journal article" date="2012" name="Nat. Biotechnol.">
        <title>Draft genome sequence of pigeonpea (Cajanus cajan), an orphan legume crop of resource-poor farmers.</title>
        <authorList>
            <person name="Varshney R.K."/>
            <person name="Chen W."/>
            <person name="Li Y."/>
            <person name="Bharti A.K."/>
            <person name="Saxena R.K."/>
            <person name="Schlueter J.A."/>
            <person name="Donoghue M.T."/>
            <person name="Azam S."/>
            <person name="Fan G."/>
            <person name="Whaley A.M."/>
            <person name="Farmer A.D."/>
            <person name="Sheridan J."/>
            <person name="Iwata A."/>
            <person name="Tuteja R."/>
            <person name="Penmetsa R.V."/>
            <person name="Wu W."/>
            <person name="Upadhyaya H.D."/>
            <person name="Yang S.P."/>
            <person name="Shah T."/>
            <person name="Saxena K.B."/>
            <person name="Michael T."/>
            <person name="McCombie W.R."/>
            <person name="Yang B."/>
            <person name="Zhang G."/>
            <person name="Yang H."/>
            <person name="Wang J."/>
            <person name="Spillane C."/>
            <person name="Cook D.R."/>
            <person name="May G.D."/>
            <person name="Xu X."/>
            <person name="Jackson S.A."/>
        </authorList>
    </citation>
    <scope>NUCLEOTIDE SEQUENCE [LARGE SCALE GENOMIC DNA]</scope>
</reference>
<sequence>MDVKPKFPRPPMTTTHTTSPFSNSSRSTTSQNSTPPSLLSHPMLPIKKLTTQQMQERWALGLCYNCDEKFVPEHKCSPPKFFFQLYNDETESAEPTVDNSDSAVTANSEMGSHFHLSTFSLTGQPSTQTLEFQRSIFGQIVSVLVDTGSSHNIIQPRMVQFLNLSLVYWPTWLSWYHRFLPAICTPLYSNRRSSHRVIKRFQIHMDSYGSTGLYRVKTIHYYCPYSSVA</sequence>
<dbReference type="EMBL" id="KQ485693">
    <property type="protein sequence ID" value="KYP31764.1"/>
    <property type="molecule type" value="Genomic_DNA"/>
</dbReference>
<feature type="compositionally biased region" description="Low complexity" evidence="1">
    <location>
        <begin position="17"/>
        <end position="40"/>
    </location>
</feature>
<proteinExistence type="predicted"/>
<evidence type="ECO:0000256" key="1">
    <source>
        <dbReference type="SAM" id="MobiDB-lite"/>
    </source>
</evidence>
<name>A0A151QNC3_CAJCA</name>
<organism evidence="2 3">
    <name type="scientific">Cajanus cajan</name>
    <name type="common">Pigeon pea</name>
    <name type="synonym">Cajanus indicus</name>
    <dbReference type="NCBI Taxonomy" id="3821"/>
    <lineage>
        <taxon>Eukaryota</taxon>
        <taxon>Viridiplantae</taxon>
        <taxon>Streptophyta</taxon>
        <taxon>Embryophyta</taxon>
        <taxon>Tracheophyta</taxon>
        <taxon>Spermatophyta</taxon>
        <taxon>Magnoliopsida</taxon>
        <taxon>eudicotyledons</taxon>
        <taxon>Gunneridae</taxon>
        <taxon>Pentapetalae</taxon>
        <taxon>rosids</taxon>
        <taxon>fabids</taxon>
        <taxon>Fabales</taxon>
        <taxon>Fabaceae</taxon>
        <taxon>Papilionoideae</taxon>
        <taxon>50 kb inversion clade</taxon>
        <taxon>NPAAA clade</taxon>
        <taxon>indigoferoid/millettioid clade</taxon>
        <taxon>Phaseoleae</taxon>
        <taxon>Cajanus</taxon>
    </lineage>
</organism>
<dbReference type="CDD" id="cd00303">
    <property type="entry name" value="retropepsin_like"/>
    <property type="match status" value="1"/>
</dbReference>
<dbReference type="PROSITE" id="PS00141">
    <property type="entry name" value="ASP_PROTEASE"/>
    <property type="match status" value="1"/>
</dbReference>